<dbReference type="STRING" id="5098.A0A507QKA2"/>
<keyword evidence="1" id="KW-0812">Transmembrane</keyword>
<evidence type="ECO:0000313" key="2">
    <source>
        <dbReference type="EMBL" id="TQB67475.1"/>
    </source>
</evidence>
<accession>A0A507QKA2</accession>
<dbReference type="EMBL" id="VIFY01000401">
    <property type="protein sequence ID" value="TQB67475.1"/>
    <property type="molecule type" value="Genomic_DNA"/>
</dbReference>
<protein>
    <submittedName>
        <fullName evidence="2">Uncharacterized protein</fullName>
    </submittedName>
</protein>
<evidence type="ECO:0000313" key="3">
    <source>
        <dbReference type="Proteomes" id="UP000319663"/>
    </source>
</evidence>
<dbReference type="AlphaFoldDB" id="A0A507QKA2"/>
<keyword evidence="1" id="KW-0472">Membrane</keyword>
<keyword evidence="3" id="KW-1185">Reference proteome</keyword>
<name>A0A507QKA2_MONPU</name>
<proteinExistence type="predicted"/>
<gene>
    <name evidence="2" type="ORF">MPDQ_005648</name>
</gene>
<sequence>MDAFGRVMVGIMANSLSDVDPALSSLTNTNMSIMSTVLLDTNELAFLGNMSATSSSLNIEQFFADNSMSMARNDTRGLRKAIEELFWNTAISLMNERTLQPNISGLYVPKEVKMTVTSFQNVYSYTAKILWTACAIAIFLTVVRSGMGLLAFLANGQKSYWTQYSTILRIRTKRSSRGR</sequence>
<feature type="transmembrane region" description="Helical" evidence="1">
    <location>
        <begin position="129"/>
        <end position="154"/>
    </location>
</feature>
<evidence type="ECO:0000256" key="1">
    <source>
        <dbReference type="SAM" id="Phobius"/>
    </source>
</evidence>
<comment type="caution">
    <text evidence="2">The sequence shown here is derived from an EMBL/GenBank/DDBJ whole genome shotgun (WGS) entry which is preliminary data.</text>
</comment>
<keyword evidence="1" id="KW-1133">Transmembrane helix</keyword>
<organism evidence="2 3">
    <name type="scientific">Monascus purpureus</name>
    <name type="common">Red mold</name>
    <name type="synonym">Monascus anka</name>
    <dbReference type="NCBI Taxonomy" id="5098"/>
    <lineage>
        <taxon>Eukaryota</taxon>
        <taxon>Fungi</taxon>
        <taxon>Dikarya</taxon>
        <taxon>Ascomycota</taxon>
        <taxon>Pezizomycotina</taxon>
        <taxon>Eurotiomycetes</taxon>
        <taxon>Eurotiomycetidae</taxon>
        <taxon>Eurotiales</taxon>
        <taxon>Aspergillaceae</taxon>
        <taxon>Monascus</taxon>
    </lineage>
</organism>
<dbReference type="Proteomes" id="UP000319663">
    <property type="component" value="Unassembled WGS sequence"/>
</dbReference>
<reference evidence="2 3" key="1">
    <citation type="submission" date="2019-06" db="EMBL/GenBank/DDBJ databases">
        <title>Wine fermentation using esterase from Monascus purpureus.</title>
        <authorList>
            <person name="Geng C."/>
            <person name="Zhang Y."/>
        </authorList>
    </citation>
    <scope>NUCLEOTIDE SEQUENCE [LARGE SCALE GENOMIC DNA]</scope>
    <source>
        <strain evidence="2">HQ1</strain>
    </source>
</reference>